<evidence type="ECO:0000313" key="2">
    <source>
        <dbReference type="Proteomes" id="UP000241912"/>
    </source>
</evidence>
<organism evidence="1 2">
    <name type="scientific">Nitrosomonas supralitoralis</name>
    <dbReference type="NCBI Taxonomy" id="2116706"/>
    <lineage>
        <taxon>Bacteria</taxon>
        <taxon>Pseudomonadati</taxon>
        <taxon>Pseudomonadota</taxon>
        <taxon>Betaproteobacteria</taxon>
        <taxon>Nitrosomonadales</taxon>
        <taxon>Nitrosomonadaceae</taxon>
        <taxon>Nitrosomonas</taxon>
    </lineage>
</organism>
<sequence length="216" mass="25299">MKERPILFSAPMIRAILEGRKTQTRMIMKHQPPAEGYQLSWLVTTTDRDKKHLQGKAHWININGKNINKNSEVYFNCPYGKSGDRLWVRETWQHENYPLGPYESDCQVFYRADYMDDPLGVDLENSTDKLRRKWNPSIHMPREASRILLEITNVRIERLRDISEEDAKAEGAYPIDFGFGDCYAMGFNEIWESINGIGSWDSNPYCWVIEFKVISK</sequence>
<dbReference type="OrthoDB" id="72471at2"/>
<evidence type="ECO:0000313" key="1">
    <source>
        <dbReference type="EMBL" id="PSJ15977.1"/>
    </source>
</evidence>
<accession>A0A2P7NRB5</accession>
<keyword evidence="2" id="KW-1185">Reference proteome</keyword>
<dbReference type="EMBL" id="PXXU01000093">
    <property type="protein sequence ID" value="PSJ15977.1"/>
    <property type="molecule type" value="Genomic_DNA"/>
</dbReference>
<comment type="caution">
    <text evidence="1">The sequence shown here is derived from an EMBL/GenBank/DDBJ whole genome shotgun (WGS) entry which is preliminary data.</text>
</comment>
<proteinExistence type="predicted"/>
<reference evidence="1 2" key="1">
    <citation type="submission" date="2018-03" db="EMBL/GenBank/DDBJ databases">
        <title>Draft genome of Nitrosomonas supralitoralis APG5.</title>
        <authorList>
            <person name="Urakawa H."/>
            <person name="Lopez J.V."/>
        </authorList>
    </citation>
    <scope>NUCLEOTIDE SEQUENCE [LARGE SCALE GENOMIC DNA]</scope>
    <source>
        <strain evidence="1 2">APG5</strain>
    </source>
</reference>
<dbReference type="Proteomes" id="UP000241912">
    <property type="component" value="Unassembled WGS sequence"/>
</dbReference>
<name>A0A2P7NRB5_9PROT</name>
<protein>
    <submittedName>
        <fullName evidence="1">Morphogenetic protein</fullName>
    </submittedName>
</protein>
<dbReference type="AlphaFoldDB" id="A0A2P7NRB5"/>
<gene>
    <name evidence="1" type="ORF">C7H79_16080</name>
</gene>